<dbReference type="Pfam" id="PF00557">
    <property type="entry name" value="Peptidase_M24"/>
    <property type="match status" value="1"/>
</dbReference>
<feature type="domain" description="Aminopeptidase P N-terminal" evidence="7">
    <location>
        <begin position="1"/>
        <end position="128"/>
    </location>
</feature>
<accession>A0A4P9ZZN4</accession>
<evidence type="ECO:0000256" key="6">
    <source>
        <dbReference type="RuleBase" id="RU000590"/>
    </source>
</evidence>
<reference evidence="9" key="1">
    <citation type="journal article" date="2018" name="Nat. Microbiol.">
        <title>Leveraging single-cell genomics to expand the fungal tree of life.</title>
        <authorList>
            <person name="Ahrendt S.R."/>
            <person name="Quandt C.A."/>
            <person name="Ciobanu D."/>
            <person name="Clum A."/>
            <person name="Salamov A."/>
            <person name="Andreopoulos B."/>
            <person name="Cheng J.F."/>
            <person name="Woyke T."/>
            <person name="Pelin A."/>
            <person name="Henrissat B."/>
            <person name="Reynolds N.K."/>
            <person name="Benny G.L."/>
            <person name="Smith M.E."/>
            <person name="James T.Y."/>
            <person name="Grigoriev I.V."/>
        </authorList>
    </citation>
    <scope>NUCLEOTIDE SEQUENCE [LARGE SCALE GENOMIC DNA]</scope>
    <source>
        <strain evidence="9">RSA 468</strain>
    </source>
</reference>
<dbReference type="STRING" id="215637.A0A4P9ZZN4"/>
<protein>
    <submittedName>
        <fullName evidence="8">Peptidase M24, structural domain-containing protein</fullName>
    </submittedName>
</protein>
<feature type="non-terminal residue" evidence="8">
    <location>
        <position position="1"/>
    </location>
</feature>
<evidence type="ECO:0000256" key="4">
    <source>
        <dbReference type="ARBA" id="ARBA00022801"/>
    </source>
</evidence>
<evidence type="ECO:0000256" key="3">
    <source>
        <dbReference type="ARBA" id="ARBA00022723"/>
    </source>
</evidence>
<dbReference type="InterPro" id="IPR007865">
    <property type="entry name" value="Aminopep_P_N"/>
</dbReference>
<gene>
    <name evidence="8" type="ORF">BJ085DRAFT_6469</name>
</gene>
<sequence length="431" mass="47977">PAKEHCRQVAQRLGATQGVIYLKGFNTPMKGQADTELPFYQDPNFYYLAGAAEPGLTFTFDIATNRGTLWVPKMHDDEVIWVGEQESLAELRAKYPVDEVEFSHGITDCISTYKSTTIFTMDYENGQELAAFQSAVDKTKLKPCIEESRMFKTPEEITIMRKANDISSHAHANLMRFAEPGMNERELYAKFTFECARRGGISQAYGGIVGRGTNAAILHYTKNDADLRNLHDVVLVDAGCEYQGYASDITRVFPVGKKFTPEARAIYSLVLKMQKTALHHISPGVQWEDLHREAMQVCAQGLLELGILQGDLADIIAHHIPAVFFPHGLGHSIGLDVHDVAGYPEGVGRIPEPGIRYLRMRRRLEPGMVVTVEPGCYFVGPLIAEALQNPDQAQFINQEVLDRYMSVGGVRIEDSVVVTKFGHDNLTTAPK</sequence>
<dbReference type="InterPro" id="IPR000994">
    <property type="entry name" value="Pept_M24"/>
</dbReference>
<dbReference type="InterPro" id="IPR036005">
    <property type="entry name" value="Creatinase/aminopeptidase-like"/>
</dbReference>
<dbReference type="FunFam" id="3.90.230.10:FF:000002">
    <property type="entry name" value="Xaa-Pro aminopeptidase 3"/>
    <property type="match status" value="1"/>
</dbReference>
<dbReference type="Gene3D" id="3.40.350.10">
    <property type="entry name" value="Creatinase/prolidase N-terminal domain"/>
    <property type="match status" value="1"/>
</dbReference>
<keyword evidence="5" id="KW-0464">Manganese</keyword>
<dbReference type="GO" id="GO:0070006">
    <property type="term" value="F:metalloaminopeptidase activity"/>
    <property type="evidence" value="ECO:0007669"/>
    <property type="project" value="InterPro"/>
</dbReference>
<dbReference type="GO" id="GO:0006508">
    <property type="term" value="P:proteolysis"/>
    <property type="evidence" value="ECO:0007669"/>
    <property type="project" value="TreeGrafter"/>
</dbReference>
<evidence type="ECO:0000256" key="1">
    <source>
        <dbReference type="ARBA" id="ARBA00001936"/>
    </source>
</evidence>
<dbReference type="CDD" id="cd01087">
    <property type="entry name" value="Prolidase"/>
    <property type="match status" value="1"/>
</dbReference>
<dbReference type="SUPFAM" id="SSF53092">
    <property type="entry name" value="Creatinase/prolidase N-terminal domain"/>
    <property type="match status" value="1"/>
</dbReference>
<evidence type="ECO:0000259" key="7">
    <source>
        <dbReference type="SMART" id="SM01011"/>
    </source>
</evidence>
<keyword evidence="3 6" id="KW-0479">Metal-binding</keyword>
<evidence type="ECO:0000313" key="9">
    <source>
        <dbReference type="Proteomes" id="UP000268162"/>
    </source>
</evidence>
<feature type="non-terminal residue" evidence="8">
    <location>
        <position position="431"/>
    </location>
</feature>
<keyword evidence="4" id="KW-0378">Hydrolase</keyword>
<dbReference type="PANTHER" id="PTHR43226:SF1">
    <property type="entry name" value="XAA-PRO DIPEPTIDASE"/>
    <property type="match status" value="1"/>
</dbReference>
<dbReference type="AlphaFoldDB" id="A0A4P9ZZN4"/>
<evidence type="ECO:0000313" key="8">
    <source>
        <dbReference type="EMBL" id="RKP39254.1"/>
    </source>
</evidence>
<keyword evidence="9" id="KW-1185">Reference proteome</keyword>
<dbReference type="InterPro" id="IPR052433">
    <property type="entry name" value="X-Pro_dipept-like"/>
</dbReference>
<dbReference type="SMART" id="SM01011">
    <property type="entry name" value="AMP_N"/>
    <property type="match status" value="1"/>
</dbReference>
<dbReference type="GO" id="GO:0030145">
    <property type="term" value="F:manganese ion binding"/>
    <property type="evidence" value="ECO:0007669"/>
    <property type="project" value="InterPro"/>
</dbReference>
<organism evidence="8 9">
    <name type="scientific">Dimargaris cristalligena</name>
    <dbReference type="NCBI Taxonomy" id="215637"/>
    <lineage>
        <taxon>Eukaryota</taxon>
        <taxon>Fungi</taxon>
        <taxon>Fungi incertae sedis</taxon>
        <taxon>Zoopagomycota</taxon>
        <taxon>Kickxellomycotina</taxon>
        <taxon>Dimargaritomycetes</taxon>
        <taxon>Dimargaritales</taxon>
        <taxon>Dimargaritaceae</taxon>
        <taxon>Dimargaris</taxon>
    </lineage>
</organism>
<dbReference type="EMBL" id="ML002286">
    <property type="protein sequence ID" value="RKP39254.1"/>
    <property type="molecule type" value="Genomic_DNA"/>
</dbReference>
<dbReference type="SUPFAM" id="SSF55920">
    <property type="entry name" value="Creatinase/aminopeptidase"/>
    <property type="match status" value="1"/>
</dbReference>
<dbReference type="InterPro" id="IPR029149">
    <property type="entry name" value="Creatin/AminoP/Spt16_N"/>
</dbReference>
<dbReference type="Gene3D" id="3.90.230.10">
    <property type="entry name" value="Creatinase/methionine aminopeptidase superfamily"/>
    <property type="match status" value="1"/>
</dbReference>
<dbReference type="PANTHER" id="PTHR43226">
    <property type="entry name" value="XAA-PRO AMINOPEPTIDASE 3"/>
    <property type="match status" value="1"/>
</dbReference>
<comment type="similarity">
    <text evidence="2 6">Belongs to the peptidase M24B family.</text>
</comment>
<dbReference type="PROSITE" id="PS00491">
    <property type="entry name" value="PROLINE_PEPTIDASE"/>
    <property type="match status" value="1"/>
</dbReference>
<dbReference type="Proteomes" id="UP000268162">
    <property type="component" value="Unassembled WGS sequence"/>
</dbReference>
<name>A0A4P9ZZN4_9FUNG</name>
<proteinExistence type="inferred from homology"/>
<evidence type="ECO:0000256" key="2">
    <source>
        <dbReference type="ARBA" id="ARBA00008766"/>
    </source>
</evidence>
<comment type="cofactor">
    <cofactor evidence="1">
        <name>Mn(2+)</name>
        <dbReference type="ChEBI" id="CHEBI:29035"/>
    </cofactor>
</comment>
<dbReference type="Pfam" id="PF05195">
    <property type="entry name" value="AMP_N"/>
    <property type="match status" value="1"/>
</dbReference>
<dbReference type="InterPro" id="IPR001131">
    <property type="entry name" value="Peptidase_M24B_aminopep-P_CS"/>
</dbReference>
<evidence type="ECO:0000256" key="5">
    <source>
        <dbReference type="ARBA" id="ARBA00023211"/>
    </source>
</evidence>